<dbReference type="OrthoDB" id="3596006at2759"/>
<name>A0A9P7BA82_RHOMI</name>
<feature type="region of interest" description="Disordered" evidence="1">
    <location>
        <begin position="133"/>
        <end position="159"/>
    </location>
</feature>
<reference evidence="3 4" key="1">
    <citation type="submission" date="2020-11" db="EMBL/GenBank/DDBJ databases">
        <title>Kefir isolates.</title>
        <authorList>
            <person name="Marcisauskas S."/>
            <person name="Kim Y."/>
            <person name="Blasche S."/>
        </authorList>
    </citation>
    <scope>NUCLEOTIDE SEQUENCE [LARGE SCALE GENOMIC DNA]</scope>
    <source>
        <strain evidence="3 4">KR</strain>
    </source>
</reference>
<evidence type="ECO:0000256" key="1">
    <source>
        <dbReference type="SAM" id="MobiDB-lite"/>
    </source>
</evidence>
<evidence type="ECO:0000256" key="2">
    <source>
        <dbReference type="SAM" id="Phobius"/>
    </source>
</evidence>
<feature type="region of interest" description="Disordered" evidence="1">
    <location>
        <begin position="395"/>
        <end position="442"/>
    </location>
</feature>
<organism evidence="3 4">
    <name type="scientific">Rhodotorula mucilaginosa</name>
    <name type="common">Yeast</name>
    <name type="synonym">Rhodotorula rubra</name>
    <dbReference type="NCBI Taxonomy" id="5537"/>
    <lineage>
        <taxon>Eukaryota</taxon>
        <taxon>Fungi</taxon>
        <taxon>Dikarya</taxon>
        <taxon>Basidiomycota</taxon>
        <taxon>Pucciniomycotina</taxon>
        <taxon>Microbotryomycetes</taxon>
        <taxon>Sporidiobolales</taxon>
        <taxon>Sporidiobolaceae</taxon>
        <taxon>Rhodotorula</taxon>
    </lineage>
</organism>
<protein>
    <submittedName>
        <fullName evidence="3">Uncharacterized protein</fullName>
    </submittedName>
</protein>
<feature type="transmembrane region" description="Helical" evidence="2">
    <location>
        <begin position="289"/>
        <end position="309"/>
    </location>
</feature>
<accession>A0A9P7BA82</accession>
<keyword evidence="2" id="KW-1133">Transmembrane helix</keyword>
<keyword evidence="2" id="KW-0472">Membrane</keyword>
<dbReference type="Proteomes" id="UP000777482">
    <property type="component" value="Unassembled WGS sequence"/>
</dbReference>
<gene>
    <name evidence="3" type="ORF">C6P46_003547</name>
</gene>
<feature type="compositionally biased region" description="Low complexity" evidence="1">
    <location>
        <begin position="413"/>
        <end position="426"/>
    </location>
</feature>
<dbReference type="EMBL" id="PUHQ01000003">
    <property type="protein sequence ID" value="KAG0666837.1"/>
    <property type="molecule type" value="Genomic_DNA"/>
</dbReference>
<keyword evidence="2" id="KW-0812">Transmembrane</keyword>
<evidence type="ECO:0000313" key="4">
    <source>
        <dbReference type="Proteomes" id="UP000777482"/>
    </source>
</evidence>
<sequence length="442" mass="48439">MPGRPRVDSPKALFEVLAPTLAASGSRGDDVTRGVQLSLSARAPISGAERGPMRAAPRKLAGTWKSCRARHGRGSALADFGIVMSNLISVLSKLPRGATFLNLLLGSDHRLAQQPTASSLRPSRSRVLDARDDTAHHAARPRPLRDADPASKESTGMAKDLGIRPRRAELLRIQLESHVRQALAPPERTLQYVASGPAASVAYQAAMMICLAAECTATYSLSKYEDLQDHVEDRFAPAHLYNNDIIDMQITTIVLCVAVACLYGADFFFLLQFPRRRYPLWYQRTKEFFAITITCGVFAAALGSTIVVARNSAKIEHVPQEVVDAAVAYYFRPPLRYRDWAVNIAYVCLLWPGWIACVISTILMFRAADWDRLNGTEPRGVVQAVKDVAHRSSLTARPASVDEPLTERAGGRSTSDSLLTDSVSVSMTEQPAPKSKVNEEWA</sequence>
<dbReference type="AlphaFoldDB" id="A0A9P7BA82"/>
<keyword evidence="4" id="KW-1185">Reference proteome</keyword>
<feature type="transmembrane region" description="Helical" evidence="2">
    <location>
        <begin position="340"/>
        <end position="365"/>
    </location>
</feature>
<feature type="transmembrane region" description="Helical" evidence="2">
    <location>
        <begin position="250"/>
        <end position="269"/>
    </location>
</feature>
<proteinExistence type="predicted"/>
<comment type="caution">
    <text evidence="3">The sequence shown here is derived from an EMBL/GenBank/DDBJ whole genome shotgun (WGS) entry which is preliminary data.</text>
</comment>
<evidence type="ECO:0000313" key="3">
    <source>
        <dbReference type="EMBL" id="KAG0666837.1"/>
    </source>
</evidence>